<keyword evidence="5" id="KW-1185">Reference proteome</keyword>
<feature type="coiled-coil region" evidence="1">
    <location>
        <begin position="188"/>
        <end position="215"/>
    </location>
</feature>
<accession>A0A0N5AZ79</accession>
<evidence type="ECO:0000313" key="5">
    <source>
        <dbReference type="Proteomes" id="UP000046393"/>
    </source>
</evidence>
<evidence type="ECO:0000259" key="3">
    <source>
        <dbReference type="Pfam" id="PF14048"/>
    </source>
</evidence>
<dbReference type="Pfam" id="PF14048">
    <property type="entry name" value="MBD_C"/>
    <property type="match status" value="1"/>
</dbReference>
<evidence type="ECO:0000256" key="1">
    <source>
        <dbReference type="SAM" id="Coils"/>
    </source>
</evidence>
<dbReference type="InterPro" id="IPR025884">
    <property type="entry name" value="MeCpG-bd_2/3_C_dom"/>
</dbReference>
<dbReference type="STRING" id="451379.A0A0N5AZ79"/>
<organism evidence="5 6">
    <name type="scientific">Syphacia muris</name>
    <dbReference type="NCBI Taxonomy" id="451379"/>
    <lineage>
        <taxon>Eukaryota</taxon>
        <taxon>Metazoa</taxon>
        <taxon>Ecdysozoa</taxon>
        <taxon>Nematoda</taxon>
        <taxon>Chromadorea</taxon>
        <taxon>Rhabditida</taxon>
        <taxon>Spirurina</taxon>
        <taxon>Oxyuridomorpha</taxon>
        <taxon>Oxyuroidea</taxon>
        <taxon>Oxyuridae</taxon>
        <taxon>Syphacia</taxon>
    </lineage>
</organism>
<evidence type="ECO:0000313" key="6">
    <source>
        <dbReference type="WBParaSite" id="SMUV_0001030001-mRNA-1"/>
    </source>
</evidence>
<evidence type="ECO:0000259" key="4">
    <source>
        <dbReference type="Pfam" id="PF16564"/>
    </source>
</evidence>
<name>A0A0N5AZ79_9BILA</name>
<protein>
    <submittedName>
        <fullName evidence="6">MBD_C domain-containing protein</fullName>
    </submittedName>
</protein>
<feature type="domain" description="Methyl-CpG-binding" evidence="4">
    <location>
        <begin position="26"/>
        <end position="93"/>
    </location>
</feature>
<sequence>MGKTKDAGMPHKRSKGKDRAGSLAKTGFDGPLQSPCRKTVSIFKQPVTLVHTTKKETKNTTPEQLRRNTRGSRSKTEKPHQLFWAKALEGLQAMIPVQVYDRLNAENIEYIPQDLSLAGKMEPACCLLGNSASAATVCAAIHSHQSVDAIARNPITGQTFTKKQFDANPTISTNVDQPFVQVILFKALTITEQDMQAQERRVLDLRKRLHEARKHFRV</sequence>
<feature type="region of interest" description="Disordered" evidence="2">
    <location>
        <begin position="51"/>
        <end position="78"/>
    </location>
</feature>
<dbReference type="InterPro" id="IPR032343">
    <property type="entry name" value="MBD2/MBD3_p55-bd"/>
</dbReference>
<proteinExistence type="predicted"/>
<dbReference type="Pfam" id="PF16564">
    <property type="entry name" value="MBDa"/>
    <property type="match status" value="1"/>
</dbReference>
<keyword evidence="1" id="KW-0175">Coiled coil</keyword>
<dbReference type="Proteomes" id="UP000046393">
    <property type="component" value="Unplaced"/>
</dbReference>
<reference evidence="6" key="1">
    <citation type="submission" date="2016-04" db="UniProtKB">
        <authorList>
            <consortium name="WormBaseParasite"/>
        </authorList>
    </citation>
    <scope>IDENTIFICATION</scope>
</reference>
<feature type="domain" description="Methyl-CpG binding protein 2/3 C-terminal" evidence="3">
    <location>
        <begin position="113"/>
        <end position="212"/>
    </location>
</feature>
<dbReference type="WBParaSite" id="SMUV_0001030001-mRNA-1">
    <property type="protein sequence ID" value="SMUV_0001030001-mRNA-1"/>
    <property type="gene ID" value="SMUV_0001030001"/>
</dbReference>
<dbReference type="AlphaFoldDB" id="A0A0N5AZ79"/>
<dbReference type="GO" id="GO:0005634">
    <property type="term" value="C:nucleus"/>
    <property type="evidence" value="ECO:0007669"/>
    <property type="project" value="UniProtKB-ARBA"/>
</dbReference>
<evidence type="ECO:0000256" key="2">
    <source>
        <dbReference type="SAM" id="MobiDB-lite"/>
    </source>
</evidence>
<feature type="region of interest" description="Disordered" evidence="2">
    <location>
        <begin position="1"/>
        <end position="32"/>
    </location>
</feature>